<feature type="transmembrane region" description="Helical" evidence="2">
    <location>
        <begin position="323"/>
        <end position="345"/>
    </location>
</feature>
<comment type="caution">
    <text evidence="4">The sequence shown here is derived from an EMBL/GenBank/DDBJ whole genome shotgun (WGS) entry which is preliminary data.</text>
</comment>
<reference evidence="5" key="1">
    <citation type="journal article" date="2019" name="Int. J. Syst. Evol. Microbiol.">
        <title>The Global Catalogue of Microorganisms (GCM) 10K type strain sequencing project: providing services to taxonomists for standard genome sequencing and annotation.</title>
        <authorList>
            <consortium name="The Broad Institute Genomics Platform"/>
            <consortium name="The Broad Institute Genome Sequencing Center for Infectious Disease"/>
            <person name="Wu L."/>
            <person name="Ma J."/>
        </authorList>
    </citation>
    <scope>NUCLEOTIDE SEQUENCE [LARGE SCALE GENOMIC DNA]</scope>
    <source>
        <strain evidence="5">JCM 18324</strain>
    </source>
</reference>
<evidence type="ECO:0008006" key="6">
    <source>
        <dbReference type="Google" id="ProtNLM"/>
    </source>
</evidence>
<keyword evidence="5" id="KW-1185">Reference proteome</keyword>
<feature type="compositionally biased region" description="Low complexity" evidence="1">
    <location>
        <begin position="105"/>
        <end position="126"/>
    </location>
</feature>
<keyword evidence="3" id="KW-0732">Signal</keyword>
<keyword evidence="2" id="KW-0472">Membrane</keyword>
<feature type="chain" id="PRO_5047165486" description="Integral membrane protein" evidence="3">
    <location>
        <begin position="30"/>
        <end position="355"/>
    </location>
</feature>
<gene>
    <name evidence="4" type="ORF">GCM10023329_33750</name>
</gene>
<dbReference type="Proteomes" id="UP001501147">
    <property type="component" value="Unassembled WGS sequence"/>
</dbReference>
<feature type="signal peptide" evidence="3">
    <location>
        <begin position="1"/>
        <end position="29"/>
    </location>
</feature>
<dbReference type="PROSITE" id="PS51318">
    <property type="entry name" value="TAT"/>
    <property type="match status" value="1"/>
</dbReference>
<keyword evidence="2" id="KW-0812">Transmembrane</keyword>
<sequence length="355" mass="36339">MKIRRSLALAAATAAIAPAVLLAAPAAYATDNGPSSSESQTTPAPAESTPAADDTTPAAEEAKPAEESTTPAAEEAEPAEESTSPAAEEKTASDEEKAPSDDSTPEAGSTSPSPSPSETSPAGPAECSDEDMRFDGDLRTSLSGLPSKIVAGSGFHGFTLNVDNKADHGYERIDFGVFAALIDENDFFVDTGNLTLQYKDPATGAWTGISLDEEDEHAGYLGYTDIKAHESFSVDLRLSVDKKAPAGLGFAISIGMYADDEGNCVYADDESYYEFDILAAGSTPVDTGDAKPQGGSKPLPQKPTGNTPIDPEGRLAETGSSSALPVIALAGGAAVAVGVGATFLVRRRSSAPGTV</sequence>
<evidence type="ECO:0000313" key="4">
    <source>
        <dbReference type="EMBL" id="GAA4781464.1"/>
    </source>
</evidence>
<feature type="region of interest" description="Disordered" evidence="1">
    <location>
        <begin position="29"/>
        <end position="139"/>
    </location>
</feature>
<evidence type="ECO:0000256" key="2">
    <source>
        <dbReference type="SAM" id="Phobius"/>
    </source>
</evidence>
<name>A0ABP9AK17_9ACTN</name>
<dbReference type="NCBIfam" id="NF041528">
    <property type="entry name" value="strep_LAETG"/>
    <property type="match status" value="1"/>
</dbReference>
<dbReference type="InterPro" id="IPR006311">
    <property type="entry name" value="TAT_signal"/>
</dbReference>
<protein>
    <recommendedName>
        <fullName evidence="6">Integral membrane protein</fullName>
    </recommendedName>
</protein>
<organism evidence="4 5">
    <name type="scientific">Streptomyces sanyensis</name>
    <dbReference type="NCBI Taxonomy" id="568869"/>
    <lineage>
        <taxon>Bacteria</taxon>
        <taxon>Bacillati</taxon>
        <taxon>Actinomycetota</taxon>
        <taxon>Actinomycetes</taxon>
        <taxon>Kitasatosporales</taxon>
        <taxon>Streptomycetaceae</taxon>
        <taxon>Streptomyces</taxon>
    </lineage>
</organism>
<dbReference type="RefSeq" id="WP_345614277.1">
    <property type="nucleotide sequence ID" value="NZ_BAABJV010000008.1"/>
</dbReference>
<feature type="compositionally biased region" description="Low complexity" evidence="1">
    <location>
        <begin position="41"/>
        <end position="59"/>
    </location>
</feature>
<dbReference type="EMBL" id="BAABJV010000008">
    <property type="protein sequence ID" value="GAA4781464.1"/>
    <property type="molecule type" value="Genomic_DNA"/>
</dbReference>
<proteinExistence type="predicted"/>
<evidence type="ECO:0000313" key="5">
    <source>
        <dbReference type="Proteomes" id="UP001501147"/>
    </source>
</evidence>
<feature type="compositionally biased region" description="Basic and acidic residues" evidence="1">
    <location>
        <begin position="87"/>
        <end position="100"/>
    </location>
</feature>
<evidence type="ECO:0000256" key="1">
    <source>
        <dbReference type="SAM" id="MobiDB-lite"/>
    </source>
</evidence>
<keyword evidence="2" id="KW-1133">Transmembrane helix</keyword>
<feature type="region of interest" description="Disordered" evidence="1">
    <location>
        <begin position="284"/>
        <end position="317"/>
    </location>
</feature>
<accession>A0ABP9AK17</accession>
<evidence type="ECO:0000256" key="3">
    <source>
        <dbReference type="SAM" id="SignalP"/>
    </source>
</evidence>